<dbReference type="Proteomes" id="UP000256269">
    <property type="component" value="Unassembled WGS sequence"/>
</dbReference>
<dbReference type="InterPro" id="IPR016032">
    <property type="entry name" value="Sig_transdc_resp-reg_C-effctor"/>
</dbReference>
<gene>
    <name evidence="3" type="ORF">BCF44_13167</name>
</gene>
<dbReference type="PANTHER" id="PTHR43214:SF43">
    <property type="entry name" value="TWO-COMPONENT RESPONSE REGULATOR"/>
    <property type="match status" value="1"/>
</dbReference>
<keyword evidence="4" id="KW-1185">Reference proteome</keyword>
<dbReference type="SUPFAM" id="SSF46894">
    <property type="entry name" value="C-terminal effector domain of the bipartite response regulators"/>
    <property type="match status" value="1"/>
</dbReference>
<dbReference type="GO" id="GO:0003677">
    <property type="term" value="F:DNA binding"/>
    <property type="evidence" value="ECO:0007669"/>
    <property type="project" value="UniProtKB-KW"/>
</dbReference>
<evidence type="ECO:0000259" key="2">
    <source>
        <dbReference type="PROSITE" id="PS50043"/>
    </source>
</evidence>
<feature type="domain" description="HTH luxR-type" evidence="2">
    <location>
        <begin position="148"/>
        <end position="213"/>
    </location>
</feature>
<evidence type="ECO:0000313" key="3">
    <source>
        <dbReference type="EMBL" id="REH27012.1"/>
    </source>
</evidence>
<sequence length="217" mass="22900">MLGPSAITVVVLGALRVSDENVRLLRTIAPEIGSVELVASGEQLCAEAAVWGRVVGIVDAGTPGLPAVAERFRRVAEGGLLAVAVHPNEAQVKELFACGVMGVVLTSGPAEELITAVRAISAGHMFVPPQFLPVLAETVLRNPYNERARELRGLLTEREMEVLMLLAGGRTNPEIAGQLGISVATVRSHVLTILRKMKVPNRTVAAICAYRSGLVGV</sequence>
<dbReference type="AlphaFoldDB" id="A0A3E0GTK1"/>
<organism evidence="3 4">
    <name type="scientific">Kutzneria buriramensis</name>
    <dbReference type="NCBI Taxonomy" id="1045776"/>
    <lineage>
        <taxon>Bacteria</taxon>
        <taxon>Bacillati</taxon>
        <taxon>Actinomycetota</taxon>
        <taxon>Actinomycetes</taxon>
        <taxon>Pseudonocardiales</taxon>
        <taxon>Pseudonocardiaceae</taxon>
        <taxon>Kutzneria</taxon>
    </lineage>
</organism>
<keyword evidence="1" id="KW-0238">DNA-binding</keyword>
<dbReference type="InterPro" id="IPR000792">
    <property type="entry name" value="Tscrpt_reg_LuxR_C"/>
</dbReference>
<dbReference type="PROSITE" id="PS50043">
    <property type="entry name" value="HTH_LUXR_2"/>
    <property type="match status" value="1"/>
</dbReference>
<protein>
    <submittedName>
        <fullName evidence="3">Two-component system response regulator NreC</fullName>
    </submittedName>
</protein>
<dbReference type="Pfam" id="PF00196">
    <property type="entry name" value="GerE"/>
    <property type="match status" value="1"/>
</dbReference>
<evidence type="ECO:0000256" key="1">
    <source>
        <dbReference type="ARBA" id="ARBA00023125"/>
    </source>
</evidence>
<comment type="caution">
    <text evidence="3">The sequence shown here is derived from an EMBL/GenBank/DDBJ whole genome shotgun (WGS) entry which is preliminary data.</text>
</comment>
<accession>A0A3E0GTK1</accession>
<dbReference type="CDD" id="cd06170">
    <property type="entry name" value="LuxR_C_like"/>
    <property type="match status" value="1"/>
</dbReference>
<dbReference type="RefSeq" id="WP_147328999.1">
    <property type="nucleotide sequence ID" value="NZ_CP144375.1"/>
</dbReference>
<dbReference type="EMBL" id="QUNO01000031">
    <property type="protein sequence ID" value="REH27012.1"/>
    <property type="molecule type" value="Genomic_DNA"/>
</dbReference>
<dbReference type="Gene3D" id="3.40.50.2300">
    <property type="match status" value="1"/>
</dbReference>
<reference evidence="3 4" key="1">
    <citation type="submission" date="2018-08" db="EMBL/GenBank/DDBJ databases">
        <title>Genomic Encyclopedia of Archaeal and Bacterial Type Strains, Phase II (KMG-II): from individual species to whole genera.</title>
        <authorList>
            <person name="Goeker M."/>
        </authorList>
    </citation>
    <scope>NUCLEOTIDE SEQUENCE [LARGE SCALE GENOMIC DNA]</scope>
    <source>
        <strain evidence="3 4">DSM 45791</strain>
    </source>
</reference>
<proteinExistence type="predicted"/>
<dbReference type="PANTHER" id="PTHR43214">
    <property type="entry name" value="TWO-COMPONENT RESPONSE REGULATOR"/>
    <property type="match status" value="1"/>
</dbReference>
<name>A0A3E0GTK1_9PSEU</name>
<dbReference type="GO" id="GO:0006355">
    <property type="term" value="P:regulation of DNA-templated transcription"/>
    <property type="evidence" value="ECO:0007669"/>
    <property type="project" value="InterPro"/>
</dbReference>
<dbReference type="OrthoDB" id="3619975at2"/>
<dbReference type="PRINTS" id="PR00038">
    <property type="entry name" value="HTHLUXR"/>
</dbReference>
<dbReference type="SMART" id="SM00421">
    <property type="entry name" value="HTH_LUXR"/>
    <property type="match status" value="1"/>
</dbReference>
<dbReference type="InterPro" id="IPR039420">
    <property type="entry name" value="WalR-like"/>
</dbReference>
<evidence type="ECO:0000313" key="4">
    <source>
        <dbReference type="Proteomes" id="UP000256269"/>
    </source>
</evidence>